<dbReference type="Proteomes" id="UP000824205">
    <property type="component" value="Unassembled WGS sequence"/>
</dbReference>
<evidence type="ECO:0000313" key="7">
    <source>
        <dbReference type="Proteomes" id="UP000824205"/>
    </source>
</evidence>
<accession>A0A9D1REJ5</accession>
<name>A0A9D1REJ5_9FIRM</name>
<dbReference type="Pfam" id="PF02674">
    <property type="entry name" value="Colicin_V"/>
    <property type="match status" value="1"/>
</dbReference>
<dbReference type="EMBL" id="DXGE01000031">
    <property type="protein sequence ID" value="HIW86244.1"/>
    <property type="molecule type" value="Genomic_DNA"/>
</dbReference>
<keyword evidence="3 5" id="KW-1133">Transmembrane helix</keyword>
<feature type="transmembrane region" description="Helical" evidence="5">
    <location>
        <begin position="169"/>
        <end position="193"/>
    </location>
</feature>
<keyword evidence="4 5" id="KW-0472">Membrane</keyword>
<keyword evidence="2 5" id="KW-0812">Transmembrane</keyword>
<dbReference type="AlphaFoldDB" id="A0A9D1REJ5"/>
<evidence type="ECO:0000313" key="6">
    <source>
        <dbReference type="EMBL" id="HIW86244.1"/>
    </source>
</evidence>
<comment type="caution">
    <text evidence="6">The sequence shown here is derived from an EMBL/GenBank/DDBJ whole genome shotgun (WGS) entry which is preliminary data.</text>
</comment>
<reference evidence="6" key="2">
    <citation type="submission" date="2021-04" db="EMBL/GenBank/DDBJ databases">
        <authorList>
            <person name="Gilroy R."/>
        </authorList>
    </citation>
    <scope>NUCLEOTIDE SEQUENCE</scope>
    <source>
        <strain evidence="6">421</strain>
    </source>
</reference>
<proteinExistence type="predicted"/>
<feature type="transmembrane region" description="Helical" evidence="5">
    <location>
        <begin position="6"/>
        <end position="22"/>
    </location>
</feature>
<dbReference type="GO" id="GO:0009403">
    <property type="term" value="P:toxin biosynthetic process"/>
    <property type="evidence" value="ECO:0007669"/>
    <property type="project" value="InterPro"/>
</dbReference>
<organism evidence="6 7">
    <name type="scientific">Candidatus Eubacterium faecipullorum</name>
    <dbReference type="NCBI Taxonomy" id="2838571"/>
    <lineage>
        <taxon>Bacteria</taxon>
        <taxon>Bacillati</taxon>
        <taxon>Bacillota</taxon>
        <taxon>Clostridia</taxon>
        <taxon>Eubacteriales</taxon>
        <taxon>Eubacteriaceae</taxon>
        <taxon>Eubacterium</taxon>
    </lineage>
</organism>
<evidence type="ECO:0000256" key="3">
    <source>
        <dbReference type="ARBA" id="ARBA00022989"/>
    </source>
</evidence>
<evidence type="ECO:0000256" key="2">
    <source>
        <dbReference type="ARBA" id="ARBA00022692"/>
    </source>
</evidence>
<feature type="transmembrane region" description="Helical" evidence="5">
    <location>
        <begin position="27"/>
        <end position="47"/>
    </location>
</feature>
<evidence type="ECO:0000256" key="1">
    <source>
        <dbReference type="ARBA" id="ARBA00004141"/>
    </source>
</evidence>
<gene>
    <name evidence="6" type="ORF">IAA48_07095</name>
</gene>
<dbReference type="GO" id="GO:0016020">
    <property type="term" value="C:membrane"/>
    <property type="evidence" value="ECO:0007669"/>
    <property type="project" value="UniProtKB-SubCell"/>
</dbReference>
<evidence type="ECO:0000256" key="4">
    <source>
        <dbReference type="ARBA" id="ARBA00023136"/>
    </source>
</evidence>
<reference evidence="6" key="1">
    <citation type="journal article" date="2021" name="PeerJ">
        <title>Extensive microbial diversity within the chicken gut microbiome revealed by metagenomics and culture.</title>
        <authorList>
            <person name="Gilroy R."/>
            <person name="Ravi A."/>
            <person name="Getino M."/>
            <person name="Pursley I."/>
            <person name="Horton D.L."/>
            <person name="Alikhan N.F."/>
            <person name="Baker D."/>
            <person name="Gharbi K."/>
            <person name="Hall N."/>
            <person name="Watson M."/>
            <person name="Adriaenssens E.M."/>
            <person name="Foster-Nyarko E."/>
            <person name="Jarju S."/>
            <person name="Secka A."/>
            <person name="Antonio M."/>
            <person name="Oren A."/>
            <person name="Chaudhuri R.R."/>
            <person name="La Ragione R."/>
            <person name="Hildebrand F."/>
            <person name="Pallen M.J."/>
        </authorList>
    </citation>
    <scope>NUCLEOTIDE SEQUENCE</scope>
    <source>
        <strain evidence="6">421</strain>
    </source>
</reference>
<protein>
    <submittedName>
        <fullName evidence="6">CvpA family protein</fullName>
    </submittedName>
</protein>
<dbReference type="InterPro" id="IPR003825">
    <property type="entry name" value="Colicin-V_CvpA"/>
</dbReference>
<feature type="transmembrane region" description="Helical" evidence="5">
    <location>
        <begin position="124"/>
        <end position="148"/>
    </location>
</feature>
<sequence length="227" mass="24266">MSINFIDIILFVIFAACIAGGYSRGFLLSLISFAKYIVGVPLAFWAASDLSVPFYEKYVSQAALERISAGLAGSADIDSFVSSVREAVGELPFGLGSAVDLSFLNGISNDAAASAVLQNIVEPVALAIIKIVIFVVTLVLFSVAVWLVSKLIRRLMNSKHAPLKHTNKFLGAVFGALKGILTLAALCAVIAFLRDFLFSSSEAFVSQADSSVVVEFINKINPFLHLI</sequence>
<evidence type="ECO:0000256" key="5">
    <source>
        <dbReference type="SAM" id="Phobius"/>
    </source>
</evidence>
<comment type="subcellular location">
    <subcellularLocation>
        <location evidence="1">Membrane</location>
        <topology evidence="1">Multi-pass membrane protein</topology>
    </subcellularLocation>
</comment>